<dbReference type="Proteomes" id="UP000076532">
    <property type="component" value="Unassembled WGS sequence"/>
</dbReference>
<dbReference type="EMBL" id="KV417540">
    <property type="protein sequence ID" value="KZP22320.1"/>
    <property type="molecule type" value="Genomic_DNA"/>
</dbReference>
<evidence type="ECO:0000256" key="1">
    <source>
        <dbReference type="SAM" id="Phobius"/>
    </source>
</evidence>
<reference evidence="2 3" key="1">
    <citation type="journal article" date="2016" name="Mol. Biol. Evol.">
        <title>Comparative Genomics of Early-Diverging Mushroom-Forming Fungi Provides Insights into the Origins of Lignocellulose Decay Capabilities.</title>
        <authorList>
            <person name="Nagy L.G."/>
            <person name="Riley R."/>
            <person name="Tritt A."/>
            <person name="Adam C."/>
            <person name="Daum C."/>
            <person name="Floudas D."/>
            <person name="Sun H."/>
            <person name="Yadav J.S."/>
            <person name="Pangilinan J."/>
            <person name="Larsson K.H."/>
            <person name="Matsuura K."/>
            <person name="Barry K."/>
            <person name="Labutti K."/>
            <person name="Kuo R."/>
            <person name="Ohm R.A."/>
            <person name="Bhattacharya S.S."/>
            <person name="Shirouzu T."/>
            <person name="Yoshinaga Y."/>
            <person name="Martin F.M."/>
            <person name="Grigoriev I.V."/>
            <person name="Hibbett D.S."/>
        </authorList>
    </citation>
    <scope>NUCLEOTIDE SEQUENCE [LARGE SCALE GENOMIC DNA]</scope>
    <source>
        <strain evidence="2 3">CBS 109695</strain>
    </source>
</reference>
<keyword evidence="1" id="KW-0812">Transmembrane</keyword>
<proteinExistence type="predicted"/>
<evidence type="ECO:0000313" key="2">
    <source>
        <dbReference type="EMBL" id="KZP22320.1"/>
    </source>
</evidence>
<accession>A0A166KWB7</accession>
<sequence length="101" mass="11466">MSVAERKQHSYASQYGISRMSDWRRLGGFNLQPSWLNSWLVANQPSNQVGACGPGRRLRKARIGTFLQVSSAIGVYGWLYWRGWDTNPLVLSLRRGFCSDS</sequence>
<name>A0A166KWB7_9AGAM</name>
<feature type="transmembrane region" description="Helical" evidence="1">
    <location>
        <begin position="63"/>
        <end position="81"/>
    </location>
</feature>
<protein>
    <submittedName>
        <fullName evidence="2">Uncharacterized protein</fullName>
    </submittedName>
</protein>
<dbReference type="AlphaFoldDB" id="A0A166KWB7"/>
<keyword evidence="3" id="KW-1185">Reference proteome</keyword>
<gene>
    <name evidence="2" type="ORF">FIBSPDRAFT_859615</name>
</gene>
<organism evidence="2 3">
    <name type="scientific">Athelia psychrophila</name>
    <dbReference type="NCBI Taxonomy" id="1759441"/>
    <lineage>
        <taxon>Eukaryota</taxon>
        <taxon>Fungi</taxon>
        <taxon>Dikarya</taxon>
        <taxon>Basidiomycota</taxon>
        <taxon>Agaricomycotina</taxon>
        <taxon>Agaricomycetes</taxon>
        <taxon>Agaricomycetidae</taxon>
        <taxon>Atheliales</taxon>
        <taxon>Atheliaceae</taxon>
        <taxon>Athelia</taxon>
    </lineage>
</organism>
<keyword evidence="1" id="KW-1133">Transmembrane helix</keyword>
<evidence type="ECO:0000313" key="3">
    <source>
        <dbReference type="Proteomes" id="UP000076532"/>
    </source>
</evidence>
<keyword evidence="1" id="KW-0472">Membrane</keyword>